<reference evidence="3" key="1">
    <citation type="submission" date="2016-11" db="UniProtKB">
        <authorList>
            <consortium name="WormBaseParasite"/>
        </authorList>
    </citation>
    <scope>IDENTIFICATION</scope>
</reference>
<name>A0A1I7WFJ9_HETBA</name>
<keyword evidence="2" id="KW-1185">Reference proteome</keyword>
<dbReference type="WBParaSite" id="Hba_03744">
    <property type="protein sequence ID" value="Hba_03744"/>
    <property type="gene ID" value="Hba_03744"/>
</dbReference>
<evidence type="ECO:0000256" key="1">
    <source>
        <dbReference type="SAM" id="MobiDB-lite"/>
    </source>
</evidence>
<proteinExistence type="predicted"/>
<evidence type="ECO:0000313" key="2">
    <source>
        <dbReference type="Proteomes" id="UP000095283"/>
    </source>
</evidence>
<dbReference type="AlphaFoldDB" id="A0A1I7WFJ9"/>
<accession>A0A1I7WFJ9</accession>
<protein>
    <submittedName>
        <fullName evidence="3">Uncharacterized protein</fullName>
    </submittedName>
</protein>
<organism evidence="2 3">
    <name type="scientific">Heterorhabditis bacteriophora</name>
    <name type="common">Entomopathogenic nematode worm</name>
    <dbReference type="NCBI Taxonomy" id="37862"/>
    <lineage>
        <taxon>Eukaryota</taxon>
        <taxon>Metazoa</taxon>
        <taxon>Ecdysozoa</taxon>
        <taxon>Nematoda</taxon>
        <taxon>Chromadorea</taxon>
        <taxon>Rhabditida</taxon>
        <taxon>Rhabditina</taxon>
        <taxon>Rhabditomorpha</taxon>
        <taxon>Strongyloidea</taxon>
        <taxon>Heterorhabditidae</taxon>
        <taxon>Heterorhabditis</taxon>
    </lineage>
</organism>
<evidence type="ECO:0000313" key="3">
    <source>
        <dbReference type="WBParaSite" id="Hba_03744"/>
    </source>
</evidence>
<feature type="region of interest" description="Disordered" evidence="1">
    <location>
        <begin position="1"/>
        <end position="34"/>
    </location>
</feature>
<dbReference type="Proteomes" id="UP000095283">
    <property type="component" value="Unplaced"/>
</dbReference>
<sequence length="52" mass="5621">MLSINSRDTDQLTVHPGHRPINSPSRTFGASADSIPLVPPRSPIIDPLPVHI</sequence>